<dbReference type="GO" id="GO:0004651">
    <property type="term" value="F:polynucleotide 5'-phosphatase activity"/>
    <property type="evidence" value="ECO:0007669"/>
    <property type="project" value="InterPro"/>
</dbReference>
<evidence type="ECO:0000259" key="9">
    <source>
        <dbReference type="Pfam" id="PF02940"/>
    </source>
</evidence>
<dbReference type="PANTHER" id="PTHR28118">
    <property type="entry name" value="POLYNUCLEOTIDE 5'-TRIPHOSPHATASE-RELATED"/>
    <property type="match status" value="1"/>
</dbReference>
<evidence type="ECO:0000256" key="6">
    <source>
        <dbReference type="ARBA" id="ARBA00023242"/>
    </source>
</evidence>
<dbReference type="VEuPathDB" id="CryptoDB:GY17_00003841"/>
<dbReference type="PANTHER" id="PTHR28118:SF1">
    <property type="entry name" value="POLYNUCLEOTIDE 5'-TRIPHOSPHATASE CTL1-RELATED"/>
    <property type="match status" value="1"/>
</dbReference>
<comment type="cofactor">
    <cofactor evidence="1">
        <name>Mg(2+)</name>
        <dbReference type="ChEBI" id="CHEBI:18420"/>
    </cofactor>
</comment>
<evidence type="ECO:0000256" key="2">
    <source>
        <dbReference type="ARBA" id="ARBA00004123"/>
    </source>
</evidence>
<dbReference type="InterPro" id="IPR033469">
    <property type="entry name" value="CYTH-like_dom_sf"/>
</dbReference>
<dbReference type="SUPFAM" id="SSF55154">
    <property type="entry name" value="CYTH-like phosphatases"/>
    <property type="match status" value="1"/>
</dbReference>
<sequence length="410" mass="46895">MRNKEMGKTNLDEYELIDGSFSTGCSQEIEFIAQSLVDLVEASPELLNMDGKVDLEVEGRIGTLINENTKEKVLLPVEGMCLLLPSEKEFSYRFSPGLEKWQMTSVVEELRKDFDESKIPYIIKNRNTNDYYIHNPNKSETEDKSLIRLSYISPKNQKDKPTEAIWKEKIAVFDFCSPGWPGDLETKHNIENGTLLKDFRIAINLEHKENPIEVANTVTGPIENSCVLERRRERETVEVSNFVLDSTHVVQIESRRGFRQCETYELELELKPSHFIPLLKSYIEDTNNGKLKVIGTHPFIKLLTNFVNLVFGITLFLNNKKPNEQIESSIQNSSGNENQIMDLTSCTQSNEIVQAFKKYVSPITPILGDYLYRAVASEKQKLNRPQDIICKDDIDISLGIKPLPPDTKEI</sequence>
<dbReference type="Pfam" id="PF02940">
    <property type="entry name" value="mRNA_triPase"/>
    <property type="match status" value="1"/>
</dbReference>
<dbReference type="InterPro" id="IPR037009">
    <property type="entry name" value="mRNA_triPase_Cet1_sf"/>
</dbReference>
<keyword evidence="6" id="KW-0539">Nucleus</keyword>
<dbReference type="InterPro" id="IPR004206">
    <property type="entry name" value="mRNA_triPase_Cet1"/>
</dbReference>
<keyword evidence="5" id="KW-0378">Hydrolase</keyword>
<reference evidence="10" key="1">
    <citation type="submission" date="2015-08" db="EMBL/GenBank/DDBJ databases">
        <authorList>
            <person name="Babu N.S."/>
            <person name="Beckwith C.J."/>
            <person name="Beseler K.G."/>
            <person name="Brison A."/>
            <person name="Carone J.V."/>
            <person name="Caskin T.P."/>
            <person name="Diamond M."/>
            <person name="Durham M.E."/>
            <person name="Foxe J.M."/>
            <person name="Go M."/>
            <person name="Henderson B.A."/>
            <person name="Jones I.B."/>
            <person name="McGettigan J.A."/>
            <person name="Micheletti S.J."/>
            <person name="Nasrallah M.E."/>
            <person name="Ortiz D."/>
            <person name="Piller C.R."/>
            <person name="Privatt S.R."/>
            <person name="Schneider S.L."/>
            <person name="Sharp S."/>
            <person name="Smith T.C."/>
            <person name="Stanton J.D."/>
            <person name="Ullery H.E."/>
            <person name="Wilson R.J."/>
            <person name="Serrano M.G."/>
            <person name="Buck G."/>
            <person name="Lee V."/>
            <person name="Wang Y."/>
            <person name="Carvalho R."/>
            <person name="Voegtly L."/>
            <person name="Shi R."/>
            <person name="Duckworth R."/>
            <person name="Johnson A."/>
            <person name="Loviza R."/>
            <person name="Walstead R."/>
            <person name="Shah Z."/>
            <person name="Kiflezghi M."/>
            <person name="Wade K."/>
            <person name="Ball S.L."/>
            <person name="Bradley K.W."/>
            <person name="Asai D.J."/>
            <person name="Bowman C.A."/>
            <person name="Russell D.A."/>
            <person name="Pope W.H."/>
            <person name="Jacobs-Sera D."/>
            <person name="Hendrix R.W."/>
            <person name="Hatfull G.F."/>
        </authorList>
    </citation>
    <scope>NUCLEOTIDE SEQUENCE [LARGE SCALE GENOMIC DNA]</scope>
</reference>
<dbReference type="EMBL" id="LN877949">
    <property type="protein sequence ID" value="CUV04868.1"/>
    <property type="molecule type" value="Genomic_DNA"/>
</dbReference>
<protein>
    <recommendedName>
        <fullName evidence="7">mRNA 5'-phosphatase</fullName>
        <ecNumber evidence="7">3.6.1.74</ecNumber>
    </recommendedName>
</protein>
<proteinExistence type="inferred from homology"/>
<dbReference type="CDD" id="cd07470">
    <property type="entry name" value="CYTH-like_mRNA_RTPase"/>
    <property type="match status" value="1"/>
</dbReference>
<dbReference type="InterPro" id="IPR040343">
    <property type="entry name" value="Cet1/Ctl1"/>
</dbReference>
<evidence type="ECO:0000313" key="10">
    <source>
        <dbReference type="EMBL" id="CUV04868.1"/>
    </source>
</evidence>
<dbReference type="Gene3D" id="3.20.100.10">
    <property type="entry name" value="mRNA triphosphatase Cet1-like"/>
    <property type="match status" value="1"/>
</dbReference>
<dbReference type="GO" id="GO:0140818">
    <property type="term" value="F:mRNA 5'-triphosphate monophosphatase activity"/>
    <property type="evidence" value="ECO:0007669"/>
    <property type="project" value="UniProtKB-EC"/>
</dbReference>
<dbReference type="AlphaFoldDB" id="A0A0S4TC55"/>
<feature type="domain" description="mRNA triphosphatase Cet1-like" evidence="9">
    <location>
        <begin position="36"/>
        <end position="270"/>
    </location>
</feature>
<dbReference type="VEuPathDB" id="CryptoDB:ChTU502y2012_384g0145"/>
<dbReference type="VEuPathDB" id="CryptoDB:CHUDEA3_450"/>
<accession>A0A0S4TC55</accession>
<comment type="similarity">
    <text evidence="3">Belongs to the fungal TPase family.</text>
</comment>
<evidence type="ECO:0000256" key="8">
    <source>
        <dbReference type="ARBA" id="ARBA00047740"/>
    </source>
</evidence>
<evidence type="ECO:0000256" key="1">
    <source>
        <dbReference type="ARBA" id="ARBA00001946"/>
    </source>
</evidence>
<evidence type="ECO:0000256" key="4">
    <source>
        <dbReference type="ARBA" id="ARBA00022664"/>
    </source>
</evidence>
<dbReference type="EC" id="3.6.1.74" evidence="7"/>
<evidence type="ECO:0000256" key="5">
    <source>
        <dbReference type="ARBA" id="ARBA00022801"/>
    </source>
</evidence>
<evidence type="ECO:0000256" key="7">
    <source>
        <dbReference type="ARBA" id="ARBA00035028"/>
    </source>
</evidence>
<dbReference type="Proteomes" id="UP000199752">
    <property type="component" value="Chromosome 3"/>
</dbReference>
<dbReference type="GO" id="GO:0006397">
    <property type="term" value="P:mRNA processing"/>
    <property type="evidence" value="ECO:0007669"/>
    <property type="project" value="UniProtKB-KW"/>
</dbReference>
<dbReference type="GO" id="GO:0005634">
    <property type="term" value="C:nucleus"/>
    <property type="evidence" value="ECO:0007669"/>
    <property type="project" value="UniProtKB-SubCell"/>
</dbReference>
<keyword evidence="4" id="KW-0507">mRNA processing</keyword>
<evidence type="ECO:0000256" key="3">
    <source>
        <dbReference type="ARBA" id="ARBA00006345"/>
    </source>
</evidence>
<gene>
    <name evidence="10" type="ORF">CHUDEA3_450</name>
</gene>
<name>A0A0S4TC55_CRYHO</name>
<dbReference type="VEuPathDB" id="CryptoDB:Chro.30062"/>
<comment type="catalytic activity">
    <reaction evidence="8">
        <text>a 5'-end triphospho-ribonucleoside in mRNA + H2O = a 5'-end diphospho-ribonucleoside in mRNA + phosphate + H(+)</text>
        <dbReference type="Rhea" id="RHEA:67004"/>
        <dbReference type="Rhea" id="RHEA-COMP:17164"/>
        <dbReference type="Rhea" id="RHEA-COMP:17165"/>
        <dbReference type="ChEBI" id="CHEBI:15377"/>
        <dbReference type="ChEBI" id="CHEBI:15378"/>
        <dbReference type="ChEBI" id="CHEBI:43474"/>
        <dbReference type="ChEBI" id="CHEBI:167616"/>
        <dbReference type="ChEBI" id="CHEBI:167618"/>
        <dbReference type="EC" id="3.6.1.74"/>
    </reaction>
    <physiologicalReaction direction="left-to-right" evidence="8">
        <dbReference type="Rhea" id="RHEA:67005"/>
    </physiologicalReaction>
</comment>
<organism evidence="10">
    <name type="scientific">Cryptosporidium hominis</name>
    <dbReference type="NCBI Taxonomy" id="237895"/>
    <lineage>
        <taxon>Eukaryota</taxon>
        <taxon>Sar</taxon>
        <taxon>Alveolata</taxon>
        <taxon>Apicomplexa</taxon>
        <taxon>Conoidasida</taxon>
        <taxon>Coccidia</taxon>
        <taxon>Eucoccidiorida</taxon>
        <taxon>Eimeriorina</taxon>
        <taxon>Cryptosporidiidae</taxon>
        <taxon>Cryptosporidium</taxon>
    </lineage>
</organism>
<comment type="subcellular location">
    <subcellularLocation>
        <location evidence="2">Nucleus</location>
    </subcellularLocation>
</comment>